<evidence type="ECO:0000256" key="1">
    <source>
        <dbReference type="ARBA" id="ARBA00007637"/>
    </source>
</evidence>
<feature type="domain" description="NAD-dependent epimerase/dehydratase" evidence="2">
    <location>
        <begin position="3"/>
        <end position="237"/>
    </location>
</feature>
<dbReference type="PROSITE" id="PS00061">
    <property type="entry name" value="ADH_SHORT"/>
    <property type="match status" value="1"/>
</dbReference>
<dbReference type="InterPro" id="IPR036291">
    <property type="entry name" value="NAD(P)-bd_dom_sf"/>
</dbReference>
<dbReference type="KEGG" id="ccoe:CETAM_09455"/>
<name>A0A6B8W5G0_9CORY</name>
<comment type="similarity">
    <text evidence="1">Belongs to the NAD(P)-dependent epimerase/dehydratase family.</text>
</comment>
<reference evidence="3 4" key="1">
    <citation type="journal article" date="2021" name="Int. J. Syst. Evol. Microbiol.">
        <title>Classification of three corynebacterial strains isolated from a small paddock in North Rhine-Westphalia: proposal of &lt;i&gt;Corynebacterium kalinowskii&lt;/i&gt; sp. nov., &lt;i&gt;Corynebacterium comes&lt;/i&gt; sp. nov. and &lt;i&gt;Corynebacterium occultum&lt;/i&gt; sp. nov.</title>
        <authorList>
            <person name="Schaffert L."/>
            <person name="Ruwe M."/>
            <person name="Milse J."/>
            <person name="Hanuschka K."/>
            <person name="Ortseifen V."/>
            <person name="Droste J."/>
            <person name="Brandt D."/>
            <person name="Schl L."/>
            <person name="Kutter Y."/>
            <person name="Vinke S."/>
            <person name="Vieh P."/>
            <person name="Jacob L."/>
            <person name="L N.C."/>
            <person name="Schulte-Berndt E."/>
            <person name="Hain C."/>
            <person name="Linder M."/>
            <person name="Schmidt P."/>
            <person name="Wollenschl L."/>
            <person name="Luttermann T."/>
            <person name="Thieme E."/>
            <person name="Hassa J."/>
            <person name="Haak M."/>
            <person name="Wittchen M."/>
            <person name="Mentz A."/>
            <person name="Persicke M."/>
            <person name="Busche T."/>
            <person name="R C."/>
        </authorList>
    </citation>
    <scope>NUCLEOTIDE SEQUENCE [LARGE SCALE GENOMIC DNA]</scope>
    <source>
        <strain evidence="3 4">2019</strain>
    </source>
</reference>
<dbReference type="Gene3D" id="3.90.25.10">
    <property type="entry name" value="UDP-galactose 4-epimerase, domain 1"/>
    <property type="match status" value="1"/>
</dbReference>
<dbReference type="EMBL" id="CP046453">
    <property type="protein sequence ID" value="QGU05140.1"/>
    <property type="molecule type" value="Genomic_DNA"/>
</dbReference>
<keyword evidence="4" id="KW-1185">Reference proteome</keyword>
<dbReference type="EC" id="5.1.3.2" evidence="3"/>
<sequence>MKILVTGGAGFIGSNLVKQLQKDGVSNVAVIDDFSTGFRENLHGLDVELFEGSILDRDLLGCAARDTDAIVHLAARPSVPRSIQDPLASHHANATGTLHVLEAARESGAHVTLASSSSVYGANPTLPKSEQLRLMPISPYAVSKLATESYALAYQAVYGLEVLPFRFFNVYGPGQAAGHAYAAVVPAFLDAALNDRALPIHGDGQQTRDFTFVETVTETLSIAARERVNPGDAVNLAFGTRSSLLDVVAIMEDILDSPLERDHLESRAGDVKDSQADNATLQSLFPSVKPVELHEGITKTIDWFRTVR</sequence>
<protein>
    <submittedName>
        <fullName evidence="3">UDP-glucose 4-epimerase</fullName>
        <ecNumber evidence="3">5.1.3.2</ecNumber>
    </submittedName>
</protein>
<dbReference type="Pfam" id="PF01370">
    <property type="entry name" value="Epimerase"/>
    <property type="match status" value="1"/>
</dbReference>
<dbReference type="InterPro" id="IPR001509">
    <property type="entry name" value="Epimerase_deHydtase"/>
</dbReference>
<accession>A0A6B8W5G0</accession>
<dbReference type="PANTHER" id="PTHR43000">
    <property type="entry name" value="DTDP-D-GLUCOSE 4,6-DEHYDRATASE-RELATED"/>
    <property type="match status" value="1"/>
</dbReference>
<dbReference type="Proteomes" id="UP000425178">
    <property type="component" value="Chromosome"/>
</dbReference>
<gene>
    <name evidence="3" type="ORF">CETAM_09455</name>
</gene>
<dbReference type="SUPFAM" id="SSF51735">
    <property type="entry name" value="NAD(P)-binding Rossmann-fold domains"/>
    <property type="match status" value="1"/>
</dbReference>
<dbReference type="GO" id="GO:0003978">
    <property type="term" value="F:UDP-glucose 4-epimerase activity"/>
    <property type="evidence" value="ECO:0007669"/>
    <property type="project" value="UniProtKB-EC"/>
</dbReference>
<dbReference type="InterPro" id="IPR020904">
    <property type="entry name" value="Sc_DH/Rdtase_CS"/>
</dbReference>
<dbReference type="AlphaFoldDB" id="A0A6B8W5G0"/>
<dbReference type="RefSeq" id="WP_156228620.1">
    <property type="nucleotide sequence ID" value="NZ_CP046453.1"/>
</dbReference>
<proteinExistence type="inferred from homology"/>
<dbReference type="Gene3D" id="3.40.50.720">
    <property type="entry name" value="NAD(P)-binding Rossmann-like Domain"/>
    <property type="match status" value="1"/>
</dbReference>
<evidence type="ECO:0000313" key="3">
    <source>
        <dbReference type="EMBL" id="QGU05140.1"/>
    </source>
</evidence>
<keyword evidence="3" id="KW-0413">Isomerase</keyword>
<organism evidence="3 4">
    <name type="scientific">Corynebacterium comes</name>
    <dbReference type="NCBI Taxonomy" id="2675218"/>
    <lineage>
        <taxon>Bacteria</taxon>
        <taxon>Bacillati</taxon>
        <taxon>Actinomycetota</taxon>
        <taxon>Actinomycetes</taxon>
        <taxon>Mycobacteriales</taxon>
        <taxon>Corynebacteriaceae</taxon>
        <taxon>Corynebacterium</taxon>
    </lineage>
</organism>
<evidence type="ECO:0000259" key="2">
    <source>
        <dbReference type="Pfam" id="PF01370"/>
    </source>
</evidence>
<evidence type="ECO:0000313" key="4">
    <source>
        <dbReference type="Proteomes" id="UP000425178"/>
    </source>
</evidence>